<feature type="domain" description="Caspase family p10" evidence="6">
    <location>
        <begin position="399"/>
        <end position="486"/>
    </location>
</feature>
<dbReference type="Gene3D" id="3.40.50.1460">
    <property type="match status" value="1"/>
</dbReference>
<feature type="domain" description="Caspase family p20" evidence="7">
    <location>
        <begin position="245"/>
        <end position="371"/>
    </location>
</feature>
<dbReference type="RefSeq" id="XP_020667416.2">
    <property type="nucleotide sequence ID" value="XM_020811757.2"/>
</dbReference>
<dbReference type="InterPro" id="IPR029030">
    <property type="entry name" value="Caspase-like_dom_sf"/>
</dbReference>
<dbReference type="CDD" id="cd00032">
    <property type="entry name" value="CASc"/>
    <property type="match status" value="1"/>
</dbReference>
<dbReference type="GO" id="GO:0005737">
    <property type="term" value="C:cytoplasm"/>
    <property type="evidence" value="ECO:0007669"/>
    <property type="project" value="UniProtKB-ARBA"/>
</dbReference>
<dbReference type="InterPro" id="IPR015917">
    <property type="entry name" value="Pept_C14A"/>
</dbReference>
<dbReference type="PROSITE" id="PS50207">
    <property type="entry name" value="CASPASE_P10"/>
    <property type="match status" value="1"/>
</dbReference>
<keyword evidence="3" id="KW-0677">Repeat</keyword>
<dbReference type="Gene3D" id="1.10.533.10">
    <property type="entry name" value="Death Domain, Fas"/>
    <property type="match status" value="2"/>
</dbReference>
<dbReference type="InterPro" id="IPR033139">
    <property type="entry name" value="Caspase_cys_AS"/>
</dbReference>
<gene>
    <name evidence="9" type="primary">LOC110089021</name>
</gene>
<evidence type="ECO:0000256" key="2">
    <source>
        <dbReference type="ARBA" id="ARBA00022703"/>
    </source>
</evidence>
<dbReference type="SMART" id="SM00031">
    <property type="entry name" value="DED"/>
    <property type="match status" value="2"/>
</dbReference>
<dbReference type="PANTHER" id="PTHR48169">
    <property type="entry name" value="DED DOMAIN-CONTAINING PROTEIN"/>
    <property type="match status" value="1"/>
</dbReference>
<keyword evidence="2" id="KW-0053">Apoptosis</keyword>
<evidence type="ECO:0000313" key="8">
    <source>
        <dbReference type="Proteomes" id="UP001652642"/>
    </source>
</evidence>
<evidence type="ECO:0000259" key="7">
    <source>
        <dbReference type="PROSITE" id="PS50208"/>
    </source>
</evidence>
<accession>A0A6J0V3B6</accession>
<feature type="domain" description="DED" evidence="5">
    <location>
        <begin position="103"/>
        <end position="178"/>
    </location>
</feature>
<feature type="domain" description="DED" evidence="5">
    <location>
        <begin position="8"/>
        <end position="86"/>
    </location>
</feature>
<dbReference type="PROSITE" id="PS50168">
    <property type="entry name" value="DED"/>
    <property type="match status" value="2"/>
</dbReference>
<evidence type="ECO:0000259" key="5">
    <source>
        <dbReference type="PROSITE" id="PS50168"/>
    </source>
</evidence>
<dbReference type="SMART" id="SM00115">
    <property type="entry name" value="CASc"/>
    <property type="match status" value="1"/>
</dbReference>
<evidence type="ECO:0000313" key="9">
    <source>
        <dbReference type="RefSeq" id="XP_020667416.2"/>
    </source>
</evidence>
<dbReference type="PANTHER" id="PTHR48169:SF7">
    <property type="entry name" value="CASPASE 10"/>
    <property type="match status" value="1"/>
</dbReference>
<dbReference type="InParanoid" id="A0A6J0V3B6"/>
<organism evidence="8 9">
    <name type="scientific">Pogona vitticeps</name>
    <name type="common">central bearded dragon</name>
    <dbReference type="NCBI Taxonomy" id="103695"/>
    <lineage>
        <taxon>Eukaryota</taxon>
        <taxon>Metazoa</taxon>
        <taxon>Chordata</taxon>
        <taxon>Craniata</taxon>
        <taxon>Vertebrata</taxon>
        <taxon>Euteleostomi</taxon>
        <taxon>Lepidosauria</taxon>
        <taxon>Squamata</taxon>
        <taxon>Bifurcata</taxon>
        <taxon>Unidentata</taxon>
        <taxon>Episquamata</taxon>
        <taxon>Toxicofera</taxon>
        <taxon>Iguania</taxon>
        <taxon>Acrodonta</taxon>
        <taxon>Agamidae</taxon>
        <taxon>Amphibolurinae</taxon>
        <taxon>Pogona</taxon>
    </lineage>
</organism>
<dbReference type="InterPro" id="IPR011600">
    <property type="entry name" value="Pept_C14_caspase"/>
</dbReference>
<evidence type="ECO:0000256" key="4">
    <source>
        <dbReference type="RuleBase" id="RU003971"/>
    </source>
</evidence>
<proteinExistence type="inferred from homology"/>
<dbReference type="GO" id="GO:0004197">
    <property type="term" value="F:cysteine-type endopeptidase activity"/>
    <property type="evidence" value="ECO:0007669"/>
    <property type="project" value="InterPro"/>
</dbReference>
<dbReference type="GO" id="GO:0051604">
    <property type="term" value="P:protein maturation"/>
    <property type="evidence" value="ECO:0007669"/>
    <property type="project" value="UniProtKB-ARBA"/>
</dbReference>
<dbReference type="InterPro" id="IPR002138">
    <property type="entry name" value="Pept_C14_p10"/>
</dbReference>
<dbReference type="Proteomes" id="UP001652642">
    <property type="component" value="Chromosome 1"/>
</dbReference>
<reference evidence="8" key="1">
    <citation type="submission" date="2025-05" db="UniProtKB">
        <authorList>
            <consortium name="RefSeq"/>
        </authorList>
    </citation>
    <scope>NUCLEOTIDE SEQUENCE [LARGE SCALE GENOMIC DNA]</scope>
</reference>
<dbReference type="Pfam" id="PF00656">
    <property type="entry name" value="Peptidase_C14"/>
    <property type="match status" value="1"/>
</dbReference>
<dbReference type="Pfam" id="PF01335">
    <property type="entry name" value="DED"/>
    <property type="match status" value="2"/>
</dbReference>
<dbReference type="InterPro" id="IPR011029">
    <property type="entry name" value="DEATH-like_dom_sf"/>
</dbReference>
<keyword evidence="8" id="KW-1185">Reference proteome</keyword>
<dbReference type="InterPro" id="IPR001309">
    <property type="entry name" value="Pept_C14_p20"/>
</dbReference>
<dbReference type="PROSITE" id="PS01122">
    <property type="entry name" value="CASPASE_CYS"/>
    <property type="match status" value="1"/>
</dbReference>
<protein>
    <submittedName>
        <fullName evidence="9">Caspase-10-like</fullName>
    </submittedName>
</protein>
<evidence type="ECO:0000259" key="6">
    <source>
        <dbReference type="PROSITE" id="PS50207"/>
    </source>
</evidence>
<dbReference type="SUPFAM" id="SSF47986">
    <property type="entry name" value="DEATH domain"/>
    <property type="match status" value="2"/>
</dbReference>
<dbReference type="AlphaFoldDB" id="A0A6J0V3B6"/>
<evidence type="ECO:0000256" key="3">
    <source>
        <dbReference type="ARBA" id="ARBA00022737"/>
    </source>
</evidence>
<name>A0A6J0V3B6_9SAUR</name>
<dbReference type="GO" id="GO:0042981">
    <property type="term" value="P:regulation of apoptotic process"/>
    <property type="evidence" value="ECO:0007669"/>
    <property type="project" value="InterPro"/>
</dbReference>
<dbReference type="GO" id="GO:0006508">
    <property type="term" value="P:proteolysis"/>
    <property type="evidence" value="ECO:0007669"/>
    <property type="project" value="InterPro"/>
</dbReference>
<dbReference type="GeneID" id="110089021"/>
<sequence length="489" mass="55590">MEEEDSLKFRSQLLEVDANLGKDDVDALKFLCSDLIAFKRLETVMSAQDIFELLISKDLVNKEDMFLIAELLYLIKHNSLLHILGFTKEDVQNKLPQRRMVSEYREMLYDISEQFTEENVRIATFLLREHLPKKLSPASALELLTSLEKQDLLGTNNLEMLERLCEKISPDLLKNVNRYKERAGSYHGEFQNLNVQEHIMHSLPANQDVKAGNMFDTSEPSLQQPPGNHECKLEKSALYKMDGPHRGCCLIFNNMNFEGSLQDKRRNGSEIDAMELERVFTWLGLEVTTYKDQTAKGMEELLKQWQSSDCLKDRDCLVCCILSHGESGLIFGTDEQKISIRAIMSYFTANRCPFLAKKPKLFFIQACQGEKIQAPFFLDTDNNSPATLGADAQASGFVPTMSIPAEADFLLGMATVDGYLSFRHIYQGSWYIQSLCKKLRDLVPRGEDILSILTAVNADVSQRAAAQGQKKQMPQPAYTLRKKLIFPVP</sequence>
<dbReference type="SUPFAM" id="SSF52129">
    <property type="entry name" value="Caspase-like"/>
    <property type="match status" value="1"/>
</dbReference>
<comment type="similarity">
    <text evidence="1 4">Belongs to the peptidase C14A family.</text>
</comment>
<dbReference type="PRINTS" id="PR00376">
    <property type="entry name" value="IL1BCENZYME"/>
</dbReference>
<dbReference type="InterPro" id="IPR001875">
    <property type="entry name" value="DED_dom"/>
</dbReference>
<dbReference type="GO" id="GO:0006915">
    <property type="term" value="P:apoptotic process"/>
    <property type="evidence" value="ECO:0007669"/>
    <property type="project" value="UniProtKB-KW"/>
</dbReference>
<dbReference type="KEGG" id="pvt:110089021"/>
<dbReference type="PROSITE" id="PS50208">
    <property type="entry name" value="CASPASE_P20"/>
    <property type="match status" value="1"/>
</dbReference>
<dbReference type="OrthoDB" id="6114029at2759"/>
<evidence type="ECO:0000256" key="1">
    <source>
        <dbReference type="ARBA" id="ARBA00010134"/>
    </source>
</evidence>
<reference evidence="9" key="2">
    <citation type="submission" date="2025-08" db="UniProtKB">
        <authorList>
            <consortium name="RefSeq"/>
        </authorList>
    </citation>
    <scope>IDENTIFICATION</scope>
</reference>